<dbReference type="Gene3D" id="2.30.38.10">
    <property type="entry name" value="Luciferase, Domain 3"/>
    <property type="match status" value="3"/>
</dbReference>
<dbReference type="InterPro" id="IPR023213">
    <property type="entry name" value="CAT-like_dom_sf"/>
</dbReference>
<evidence type="ECO:0000259" key="5">
    <source>
        <dbReference type="PROSITE" id="PS50075"/>
    </source>
</evidence>
<keyword evidence="2" id="KW-0596">Phosphopantetheine</keyword>
<dbReference type="CDD" id="cd19544">
    <property type="entry name" value="E-C_NRPS"/>
    <property type="match status" value="2"/>
</dbReference>
<dbReference type="Pfam" id="PF00975">
    <property type="entry name" value="Thioesterase"/>
    <property type="match status" value="1"/>
</dbReference>
<dbReference type="InterPro" id="IPR020845">
    <property type="entry name" value="AMP-binding_CS"/>
</dbReference>
<dbReference type="NCBIfam" id="NF003417">
    <property type="entry name" value="PRK04813.1"/>
    <property type="match status" value="4"/>
</dbReference>
<dbReference type="InterPro" id="IPR045851">
    <property type="entry name" value="AMP-bd_C_sf"/>
</dbReference>
<dbReference type="SMART" id="SM00823">
    <property type="entry name" value="PKS_PP"/>
    <property type="match status" value="4"/>
</dbReference>
<dbReference type="InterPro" id="IPR025110">
    <property type="entry name" value="AMP-bd_C"/>
</dbReference>
<dbReference type="SUPFAM" id="SSF47336">
    <property type="entry name" value="ACP-like"/>
    <property type="match status" value="4"/>
</dbReference>
<dbReference type="SUPFAM" id="SSF53474">
    <property type="entry name" value="alpha/beta-Hydrolases"/>
    <property type="match status" value="1"/>
</dbReference>
<dbReference type="Pfam" id="PF00668">
    <property type="entry name" value="Condensation"/>
    <property type="match status" value="3"/>
</dbReference>
<gene>
    <name evidence="6" type="ORF">GCM10023336_00980</name>
</gene>
<dbReference type="NCBIfam" id="TIGR01733">
    <property type="entry name" value="AA-adenyl-dom"/>
    <property type="match status" value="3"/>
</dbReference>
<dbReference type="Gene3D" id="1.10.1200.10">
    <property type="entry name" value="ACP-like"/>
    <property type="match status" value="2"/>
</dbReference>
<feature type="domain" description="Carrier" evidence="5">
    <location>
        <begin position="3450"/>
        <end position="3524"/>
    </location>
</feature>
<keyword evidence="7" id="KW-1185">Reference proteome</keyword>
<dbReference type="Pfam" id="PF00550">
    <property type="entry name" value="PP-binding"/>
    <property type="match status" value="4"/>
</dbReference>
<dbReference type="InterPro" id="IPR006162">
    <property type="entry name" value="Ppantetheine_attach_site"/>
</dbReference>
<dbReference type="Pfam" id="PF00501">
    <property type="entry name" value="AMP-binding"/>
    <property type="match status" value="4"/>
</dbReference>
<evidence type="ECO:0000256" key="3">
    <source>
        <dbReference type="ARBA" id="ARBA00022553"/>
    </source>
</evidence>
<feature type="domain" description="Carrier" evidence="5">
    <location>
        <begin position="223"/>
        <end position="297"/>
    </location>
</feature>
<dbReference type="InterPro" id="IPR010071">
    <property type="entry name" value="AA_adenyl_dom"/>
</dbReference>
<dbReference type="InterPro" id="IPR029058">
    <property type="entry name" value="AB_hydrolase_fold"/>
</dbReference>
<dbReference type="Gene3D" id="3.30.559.10">
    <property type="entry name" value="Chloramphenicol acetyltransferase-like domain"/>
    <property type="match status" value="3"/>
</dbReference>
<dbReference type="InterPro" id="IPR042099">
    <property type="entry name" value="ANL_N_sf"/>
</dbReference>
<dbReference type="PROSITE" id="PS00012">
    <property type="entry name" value="PHOSPHOPANTETHEINE"/>
    <property type="match status" value="3"/>
</dbReference>
<dbReference type="Gene3D" id="3.30.559.30">
    <property type="entry name" value="Nonribosomal peptide synthetase, condensation domain"/>
    <property type="match status" value="3"/>
</dbReference>
<dbReference type="Proteomes" id="UP001500124">
    <property type="component" value="Unassembled WGS sequence"/>
</dbReference>
<dbReference type="Gene3D" id="3.40.50.980">
    <property type="match status" value="6"/>
</dbReference>
<dbReference type="SUPFAM" id="SSF52777">
    <property type="entry name" value="CoA-dependent acyltransferases"/>
    <property type="match status" value="6"/>
</dbReference>
<dbReference type="CDD" id="cd12117">
    <property type="entry name" value="A_NRPS_Srf_like"/>
    <property type="match status" value="1"/>
</dbReference>
<dbReference type="InterPro" id="IPR020806">
    <property type="entry name" value="PKS_PP-bd"/>
</dbReference>
<evidence type="ECO:0000256" key="4">
    <source>
        <dbReference type="SAM" id="MobiDB-lite"/>
    </source>
</evidence>
<dbReference type="PROSITE" id="PS00455">
    <property type="entry name" value="AMP_BINDING"/>
    <property type="match status" value="2"/>
</dbReference>
<feature type="domain" description="Carrier" evidence="5">
    <location>
        <begin position="2367"/>
        <end position="2441"/>
    </location>
</feature>
<dbReference type="Gene3D" id="3.30.300.30">
    <property type="match status" value="4"/>
</dbReference>
<dbReference type="Gene3D" id="3.40.50.1820">
    <property type="entry name" value="alpha/beta hydrolase"/>
    <property type="match status" value="2"/>
</dbReference>
<evidence type="ECO:0000313" key="7">
    <source>
        <dbReference type="Proteomes" id="UP001500124"/>
    </source>
</evidence>
<feature type="compositionally biased region" description="Low complexity" evidence="4">
    <location>
        <begin position="3673"/>
        <end position="3685"/>
    </location>
</feature>
<accession>A0ABP9JT86</accession>
<reference evidence="7" key="1">
    <citation type="journal article" date="2019" name="Int. J. Syst. Evol. Microbiol.">
        <title>The Global Catalogue of Microorganisms (GCM) 10K type strain sequencing project: providing services to taxonomists for standard genome sequencing and annotation.</title>
        <authorList>
            <consortium name="The Broad Institute Genomics Platform"/>
            <consortium name="The Broad Institute Genome Sequencing Center for Infectious Disease"/>
            <person name="Wu L."/>
            <person name="Ma J."/>
        </authorList>
    </citation>
    <scope>NUCLEOTIDE SEQUENCE [LARGE SCALE GENOMIC DNA]</scope>
    <source>
        <strain evidence="7">JCM 18410</strain>
    </source>
</reference>
<dbReference type="InterPro" id="IPR001242">
    <property type="entry name" value="Condensation_dom"/>
</dbReference>
<evidence type="ECO:0000313" key="6">
    <source>
        <dbReference type="EMBL" id="GAA5041140.1"/>
    </source>
</evidence>
<proteinExistence type="predicted"/>
<evidence type="ECO:0000256" key="2">
    <source>
        <dbReference type="ARBA" id="ARBA00022450"/>
    </source>
</evidence>
<dbReference type="InterPro" id="IPR000873">
    <property type="entry name" value="AMP-dep_synth/lig_dom"/>
</dbReference>
<dbReference type="Pfam" id="PF13193">
    <property type="entry name" value="AMP-binding_C"/>
    <property type="match status" value="4"/>
</dbReference>
<sequence>MYGITETTVHVSYFPLEGAGVRGGRDAGVVGVGLPDLRVFVLDEWLRPVPVGVAGEVYVAGAGLARGYVRRAGLTSERFVACPFGAAGERMYRTGDRAHWRADGRLAFAGRADEQVQLRGFRVEPGEIETVVAAHPQVERAAVVVREDNPGDVRLVAYLVPTDDDRPEAELAAEVRAFAADRLPEYMVPSALVVLDVLPLTVNGKLDRKALPAPVFTAGGGRGPATVQEEILCQVFAQVLGLPAVGVDDDFFALGGHSLLAVSLVEQLRARGVAVSVRALFQTPTPAGLAAVAAPDTVEVPENRIPDGAERITPDMLPLVDLSEEEVGRIVAAVEGGAANIADVYPLAPLQEGLFFHHLLQADGGVDAYVVPRVLRFDSRERLDAFLVALQRVVDRHDIYRTAILWEQLREPVQVVVRRAVLPVTPVELTVDGSAAVEQLIATAGSGMDIGRAPLIDVHTAAEPGEGGGWLALLRMHHLVQDHTTQDVLLAEMGAFLSGREDSLPEPLPFRNFVAQARLGITREEHERYFAGLLADVEETTAPYGLLDVHGDGTGVVRSHLGVDEEVGQRVREVARSLGVSPASVFHLAWARVLATVSGRDDVVFGTVLFGRMNAGAGADRVPGLFINTLPVRVRVDAVGVGRALEGVRDQLAELLVHEHAPLTLAQQASGVPNGSPLFTSLFNYRHGKLRQPEPRPEAGAESRGIITVAMREATNYPVTVAVDDLETRFGLTVDAVGPVDGEALCRLLHTCLDHLVTTLEDDPAGLLSTVDVLDTTEQNRLLEEWNDTTTELPDQGVHALVAGQARLRPDAVALEFGDVRLSYRELNARANRIAHALMAAGVSRGSLVGVCLERGPEAVAALLGVWKAGAGYVPLDTDYPSARLASMMRDADVQVVVTQGGLGELLPDFGGVLVPVESVDDSRSAEDPAVEVAPDDAAYVMFTSGSAGLPKGVMVEHRAVARLVWGQRYAEFSERNVHLLLAPLAFDASTFELWGALVHGGRLVIAPPGTVGLPELRSLISGKGISDLWLTAALFNAVVDEDPGILTGLERVLVGGEALSVRHVRDAQSALPGLQVLNGYGPTETTTFACTYAVPRMAADAQSVPIGSPIANTRVYVLDGALRPVPVGVAGELYVAGAGLARGYVGRSALTGERFVACPFGGAGERMYRTGDVARWSVEGRLEYLGRADEQVKIRGFRIEPGEVEAVLSAHPGVGQAAVVVREDVAGDKRLVAYVVGDAGEAELRGFVAERLPQYMVPSAVVVLEALPLTVNGKLDRRALPAPEYVSGGGRGPVTVQEEILCQAFAQVLGRERVGVDDDFFALGGHSLLATRLVSRVRAVLGVEVALRTLFETPTPAGLATRLGQAGAARPALVAGERPQRVPLSYAQRRLWFIGQLEGPSATYNIPLGMRLTGALDRQALEAALRDVIGRHEVLRTVFAVADGEPYQRILPVEETGFALSVTDVSADDLGEAVAEAAGYAFDLAEEIPVQARLFTVGPDEHVLTVVVHHIASDGWSSAPFERDLTSAYAARVEGRVPVWAPLPVQYADYALWQRELLGEEGDPESVLSRQVGFWREALAGAPEELALPYDRSRPAVASHEGHAVPVDVPAAVHARLREVARERGVTVFMVLQAVLAVTLSRLGAGTDIPIGSAIAGRTDEALDELVGCFVNSLVVRTDLSGDPSFGQVLERVRETSLAAFGHQDVPFERLVEELAPSRSAARHPLFQVILTMQDTVSVAGVGGAAETVSGLRGSALPLGRVGAKFDVSVLVGERFGADGAPAGIGGVVTGAADLFDPATVARLAEGLSLLLAQVVGDPSTRVSAADVLGAEERDRVVVEWNATEVPVAASTVLGLFEERVVRSPGAVAVVDVDGPVSFGELDARANRLAHYLRAQGVGGESVVGLCLPRGVEMVVGMLAVWKAGAGYVPVDAGLPAERVALVLRDSGAVLTLTTEEILDDLPAGRHRLVAVDDPLTAMQLGAASETAPGVEIRPGQVAYVVFTSGSTGRPKGVAVTHGGLANYVASVPERVGFDGGGRFAVLQGQATDLANTTVFASLTGGGELHFLDEELVTDPAAVAQYLTEHRIDCLKAVPSHVAALGVESVGSVGSLVLGGEAASPELVNGLLDAVGEGSAVFNHYGPTETTVGVATVRLSRELVAGGVVPVGAPVANTRVYVLDEWLRPVPVGVVGELYVAGAQVARGYVGRAGLTGERFVACPFGGVGERMYRTGDRARWSGEGNLVFAGRADEQVKIRGFRVEPGEVQAVVAAHPLAEGAAVVAREDVPGDVRLVAYVVTEEVDDEVEAAEFAAAVREFVAGRLPEYMVPSAVVVLPELPLTSNGKLDRRGLPAPDYGAAATADSGRGPATVQEEILCQAFAQVLGLSAVGVDDDFFTLGGHSLLAVALVEQLRGQGVSVSVRALFQTPTPAGLAAVAAPDAVEVPENRIPEGAEHLTPQMLPLVDLDEAEVAHIVGRIPGGAANIADVYALAPLQEGILFHHLLQADGGADVYAAPRVIRFDSRERLDAFLGALQRVVDRHDIYRTAILWKDLREPVQVVARRAVLPVTPVELTADGPDAVRQLIAAAGPSMDTGRAPLIDVHTAAEPGEGGGWLALLRMHHLIQDHTTQDVLLAEMSAFMSGREDSLPEPLPFRNFVAQARLGVAREEHERYFAGLLGDVEETTAPYGLLDVHGDGSGVTRSHQDVEDEVGQRVREVARSLGVSPATVFHLAWARVLATVSGRDDVVFGTVLFGRMNAGTGADRVPGLFLNTLPVRVRVGATGVGQALEGLRNQLAELLVHEHAPLTLAQQVSGVPGGSPLFTSIFNFRHSQRPDAESRKEADRTAPRSIQMVFTREATNYPVAVSVDDLGAGFGLTVDAVNSVDGQALCRLLHTCLDSLVTALEDSPERGLAAVTVLDEAEQRRMLTEWSGTDTSVGAATVPELFAAQLARDPGAVAVVSDGTEISYAELDARANRLARYLTGLGIGPEACVGVCLDRGAGLQTALLAILKAGGAYVPLDPDHPAERIAYVVRDAGMEVVLTSAALAGILPGDVRSLVLDDPAVATELAALDGSATSCAELRPEHPAYVIYTSGSTGRPKGVLVSHVGVASLVAGHVQRLAVGPGARVAQFASAAFDTFGWEWMMALLSGAALVTVPAERRLGTALPEFLTETRVTHATLPPAVLATLDERSISADTVLVVAGEACPPDVMARWARGRAMFNSYGPTETTVDATLWRCDEEAATVAIGSPVVNTRVYVLDERMAPVPVGVAGELYVAGAGLARGYVGRAGLTAERFVANPFAGGGARLYRTGDRARWTPDGRLVFAGRTDDQVKVRGFRIEPGEIEKVLDRHPRLSQVAVVVHEDPRGGKRLVAYVVPDAGDADPGALAGSVREFAAEWLPNYMVPSSVTVLDALPLTVNGKVDRRALPAPDFAAAAGGAGDPTAGRGAAGVLEAAVCETFAEVLGVPAVGVDDDFFALGGHSLMAVTLVERLRGRGVTVSLRTLITNPTPARLMQTFSLTSVQDALGGVLTIRSGGTEPAFFFIHPAGGLSWCYMPFARFIPEEYPLYGLQAQGLEGSGELSGSVADMAAEYVQRIRAVQASGPYHLVGWSFGGTPAHEVAVRLEAEGEEVSLILMDAYPPIPAPDAAAARNEGADGPRAAGSERRADGARTAPADGPADGPARLAQRVRAELGPVLGGVDDDEVALLVRVFDNNATLRDRHAYGTFGGDTLILVAEEGKRADFSPEALWEPHLTRRAATVRIPCGHSDMVRPEMLGLAWDAVSQWLAARSEREE</sequence>
<dbReference type="Gene3D" id="3.40.50.12780">
    <property type="entry name" value="N-terminal domain of ligase-like"/>
    <property type="match status" value="1"/>
</dbReference>
<evidence type="ECO:0000256" key="1">
    <source>
        <dbReference type="ARBA" id="ARBA00001957"/>
    </source>
</evidence>
<feature type="domain" description="Carrier" evidence="5">
    <location>
        <begin position="1293"/>
        <end position="1368"/>
    </location>
</feature>
<comment type="caution">
    <text evidence="6">The sequence shown here is derived from an EMBL/GenBank/DDBJ whole genome shotgun (WGS) entry which is preliminary data.</text>
</comment>
<comment type="cofactor">
    <cofactor evidence="1">
        <name>pantetheine 4'-phosphate</name>
        <dbReference type="ChEBI" id="CHEBI:47942"/>
    </cofactor>
</comment>
<name>A0ABP9JT86_9ACTN</name>
<dbReference type="InterPro" id="IPR009081">
    <property type="entry name" value="PP-bd_ACP"/>
</dbReference>
<keyword evidence="3" id="KW-0597">Phosphoprotein</keyword>
<dbReference type="EMBL" id="BAABKC010000001">
    <property type="protein sequence ID" value="GAA5041140.1"/>
    <property type="molecule type" value="Genomic_DNA"/>
</dbReference>
<dbReference type="SUPFAM" id="SSF56801">
    <property type="entry name" value="Acetyl-CoA synthetase-like"/>
    <property type="match status" value="4"/>
</dbReference>
<dbReference type="CDD" id="cd05930">
    <property type="entry name" value="A_NRPS"/>
    <property type="match status" value="1"/>
</dbReference>
<dbReference type="InterPro" id="IPR036736">
    <property type="entry name" value="ACP-like_sf"/>
</dbReference>
<organism evidence="6 7">
    <name type="scientific">Streptomyces similanensis</name>
    <dbReference type="NCBI Taxonomy" id="1274988"/>
    <lineage>
        <taxon>Bacteria</taxon>
        <taxon>Bacillati</taxon>
        <taxon>Actinomycetota</taxon>
        <taxon>Actinomycetes</taxon>
        <taxon>Kitasatosporales</taxon>
        <taxon>Streptomycetaceae</taxon>
        <taxon>Streptomyces</taxon>
    </lineage>
</organism>
<dbReference type="PANTHER" id="PTHR45527">
    <property type="entry name" value="NONRIBOSOMAL PEPTIDE SYNTHETASE"/>
    <property type="match status" value="1"/>
</dbReference>
<protein>
    <recommendedName>
        <fullName evidence="5">Carrier domain-containing protein</fullName>
    </recommendedName>
</protein>
<dbReference type="PROSITE" id="PS50075">
    <property type="entry name" value="CARRIER"/>
    <property type="match status" value="4"/>
</dbReference>
<dbReference type="InterPro" id="IPR001031">
    <property type="entry name" value="Thioesterase"/>
</dbReference>
<dbReference type="PANTHER" id="PTHR45527:SF1">
    <property type="entry name" value="FATTY ACID SYNTHASE"/>
    <property type="match status" value="1"/>
</dbReference>
<feature type="region of interest" description="Disordered" evidence="4">
    <location>
        <begin position="3648"/>
        <end position="3685"/>
    </location>
</feature>
<dbReference type="CDD" id="cd19540">
    <property type="entry name" value="LCL_NRPS-like"/>
    <property type="match status" value="1"/>
</dbReference>